<dbReference type="PROSITE" id="PS51257">
    <property type="entry name" value="PROKAR_LIPOPROTEIN"/>
    <property type="match status" value="1"/>
</dbReference>
<accession>A0A1Y6CR15</accession>
<dbReference type="Proteomes" id="UP000192907">
    <property type="component" value="Unassembled WGS sequence"/>
</dbReference>
<dbReference type="RefSeq" id="WP_132326076.1">
    <property type="nucleotide sequence ID" value="NZ_FWZT01000040.1"/>
</dbReference>
<gene>
    <name evidence="1" type="ORF">SAMN06296036_1408</name>
</gene>
<organism evidence="1 2">
    <name type="scientific">Pseudobacteriovorax antillogorgiicola</name>
    <dbReference type="NCBI Taxonomy" id="1513793"/>
    <lineage>
        <taxon>Bacteria</taxon>
        <taxon>Pseudomonadati</taxon>
        <taxon>Bdellovibrionota</taxon>
        <taxon>Oligoflexia</taxon>
        <taxon>Oligoflexales</taxon>
        <taxon>Pseudobacteriovoracaceae</taxon>
        <taxon>Pseudobacteriovorax</taxon>
    </lineage>
</organism>
<proteinExistence type="predicted"/>
<sequence>MKISLPTFLTVSILLAGACGQKGSKTVYVPTEVEKEVTVCGEGANLVEGVCIVKPVTVVSCNNEDGVKLVENKCVAEVSEEKPTISCDADSTELVGGVCVSLVEEVSCDTESTELVDGVCVAKSEPVVCGEGTELNEDSECVIANPTPKVK</sequence>
<protein>
    <submittedName>
        <fullName evidence="1">Uncharacterized protein</fullName>
    </submittedName>
</protein>
<reference evidence="2" key="1">
    <citation type="submission" date="2017-04" db="EMBL/GenBank/DDBJ databases">
        <authorList>
            <person name="Varghese N."/>
            <person name="Submissions S."/>
        </authorList>
    </citation>
    <scope>NUCLEOTIDE SEQUENCE [LARGE SCALE GENOMIC DNA]</scope>
    <source>
        <strain evidence="2">RKEM611</strain>
    </source>
</reference>
<dbReference type="EMBL" id="FWZT01000040">
    <property type="protein sequence ID" value="SMF82204.1"/>
    <property type="molecule type" value="Genomic_DNA"/>
</dbReference>
<evidence type="ECO:0000313" key="2">
    <source>
        <dbReference type="Proteomes" id="UP000192907"/>
    </source>
</evidence>
<keyword evidence="2" id="KW-1185">Reference proteome</keyword>
<evidence type="ECO:0000313" key="1">
    <source>
        <dbReference type="EMBL" id="SMF82204.1"/>
    </source>
</evidence>
<dbReference type="AlphaFoldDB" id="A0A1Y6CR15"/>
<name>A0A1Y6CR15_9BACT</name>